<feature type="region of interest" description="Disordered" evidence="1">
    <location>
        <begin position="208"/>
        <end position="234"/>
    </location>
</feature>
<keyword evidence="2" id="KW-1133">Transmembrane helix</keyword>
<dbReference type="OrthoDB" id="4065319at2759"/>
<gene>
    <name evidence="4" type="ORF">PV09_07219</name>
</gene>
<feature type="compositionally biased region" description="Low complexity" evidence="1">
    <location>
        <begin position="32"/>
        <end position="60"/>
    </location>
</feature>
<keyword evidence="5" id="KW-1185">Reference proteome</keyword>
<dbReference type="PANTHER" id="PTHR36089">
    <property type="entry name" value="CHITIN SYNTHASE 3 COMPLEX PROTEIN CSI2-RELATED"/>
    <property type="match status" value="1"/>
</dbReference>
<evidence type="ECO:0000256" key="2">
    <source>
        <dbReference type="SAM" id="Phobius"/>
    </source>
</evidence>
<feature type="region of interest" description="Disordered" evidence="1">
    <location>
        <begin position="296"/>
        <end position="350"/>
    </location>
</feature>
<dbReference type="GeneID" id="27315192"/>
<evidence type="ECO:0000313" key="4">
    <source>
        <dbReference type="EMBL" id="KIW01462.1"/>
    </source>
</evidence>
<dbReference type="InterPro" id="IPR051009">
    <property type="entry name" value="PRM"/>
</dbReference>
<feature type="transmembrane region" description="Helical" evidence="2">
    <location>
        <begin position="136"/>
        <end position="156"/>
    </location>
</feature>
<dbReference type="VEuPathDB" id="FungiDB:PV09_07219"/>
<reference evidence="4 5" key="1">
    <citation type="submission" date="2015-01" db="EMBL/GenBank/DDBJ databases">
        <title>The Genome Sequence of Ochroconis gallopava CBS43764.</title>
        <authorList>
            <consortium name="The Broad Institute Genomics Platform"/>
            <person name="Cuomo C."/>
            <person name="de Hoog S."/>
            <person name="Gorbushina A."/>
            <person name="Stielow B."/>
            <person name="Teixiera M."/>
            <person name="Abouelleil A."/>
            <person name="Chapman S.B."/>
            <person name="Priest M."/>
            <person name="Young S.K."/>
            <person name="Wortman J."/>
            <person name="Nusbaum C."/>
            <person name="Birren B."/>
        </authorList>
    </citation>
    <scope>NUCLEOTIDE SEQUENCE [LARGE SCALE GENOMIC DNA]</scope>
    <source>
        <strain evidence="4 5">CBS 43764</strain>
    </source>
</reference>
<dbReference type="PANTHER" id="PTHR36089:SF1">
    <property type="entry name" value="CHITIN SYNTHASE 3 COMPLEX PROTEIN CSI2-RELATED"/>
    <property type="match status" value="1"/>
</dbReference>
<name>A0A0D1YKX2_9PEZI</name>
<keyword evidence="2" id="KW-0812">Transmembrane</keyword>
<dbReference type="InParanoid" id="A0A0D1YKX2"/>
<feature type="region of interest" description="Disordered" evidence="1">
    <location>
        <begin position="32"/>
        <end position="69"/>
    </location>
</feature>
<evidence type="ECO:0000313" key="5">
    <source>
        <dbReference type="Proteomes" id="UP000053259"/>
    </source>
</evidence>
<protein>
    <submittedName>
        <fullName evidence="4">Uncharacterized protein</fullName>
    </submittedName>
</protein>
<dbReference type="EMBL" id="KN847555">
    <property type="protein sequence ID" value="KIW01462.1"/>
    <property type="molecule type" value="Genomic_DNA"/>
</dbReference>
<evidence type="ECO:0000256" key="3">
    <source>
        <dbReference type="SAM" id="SignalP"/>
    </source>
</evidence>
<dbReference type="RefSeq" id="XP_016211331.1">
    <property type="nucleotide sequence ID" value="XM_016360959.1"/>
</dbReference>
<feature type="chain" id="PRO_5002237045" evidence="3">
    <location>
        <begin position="28"/>
        <end position="395"/>
    </location>
</feature>
<keyword evidence="2" id="KW-0472">Membrane</keyword>
<feature type="region of interest" description="Disordered" evidence="1">
    <location>
        <begin position="359"/>
        <end position="378"/>
    </location>
</feature>
<dbReference type="AlphaFoldDB" id="A0A0D1YKX2"/>
<feature type="compositionally biased region" description="Polar residues" evidence="1">
    <location>
        <begin position="220"/>
        <end position="234"/>
    </location>
</feature>
<dbReference type="HOGENOM" id="CLU_037244_0_0_1"/>
<sequence length="395" mass="39550">MASLLRDSPSTSRQSALLLALAAIAYAQNGATQATGDTSTDSGTTATDAGTTATSATGTQNTNDATSVSVSDLPNLSTAASVGAASTVSVTSAPAISTSIFHLSGVPTIAGYGIPTQVVPWTAGAPYMQTSNLPEGTVFIVVGAFLGFLGAAVLAWRGMVAWSLHRSVKRAQLGAGTYSDSMLKLAKPGVATSTAAMGSTLSLERLSAPAGKLSKAHGRNTGSTAGPQASSTAARNSSLFFSPTAGAGAHHTNPAGLMSPSNRSSNFLPAGYYAPPTSTSPASGAKHASIGGTAARLSTLNPNHPANRGYAQPADYTSTGAPSPPDSPGLGRPSTGGTLGTQGTTRGRYDRLSGMGVQENWSNLNVPGGAPSGQRAPSANLEDLFEHHGNGMRGY</sequence>
<proteinExistence type="predicted"/>
<dbReference type="Proteomes" id="UP000053259">
    <property type="component" value="Unassembled WGS sequence"/>
</dbReference>
<feature type="signal peptide" evidence="3">
    <location>
        <begin position="1"/>
        <end position="27"/>
    </location>
</feature>
<organism evidence="4 5">
    <name type="scientific">Verruconis gallopava</name>
    <dbReference type="NCBI Taxonomy" id="253628"/>
    <lineage>
        <taxon>Eukaryota</taxon>
        <taxon>Fungi</taxon>
        <taxon>Dikarya</taxon>
        <taxon>Ascomycota</taxon>
        <taxon>Pezizomycotina</taxon>
        <taxon>Dothideomycetes</taxon>
        <taxon>Pleosporomycetidae</taxon>
        <taxon>Venturiales</taxon>
        <taxon>Sympoventuriaceae</taxon>
        <taxon>Verruconis</taxon>
    </lineage>
</organism>
<dbReference type="GO" id="GO:0000324">
    <property type="term" value="C:fungal-type vacuole"/>
    <property type="evidence" value="ECO:0007669"/>
    <property type="project" value="TreeGrafter"/>
</dbReference>
<keyword evidence="3" id="KW-0732">Signal</keyword>
<accession>A0A0D1YKX2</accession>
<evidence type="ECO:0000256" key="1">
    <source>
        <dbReference type="SAM" id="MobiDB-lite"/>
    </source>
</evidence>